<dbReference type="FunFam" id="3.30.565.10:FF:000017">
    <property type="entry name" value="PMS1 homolog 1, mismatch repair system component"/>
    <property type="match status" value="1"/>
</dbReference>
<organism evidence="6 7">
    <name type="scientific">Pinctada imbricata</name>
    <name type="common">Atlantic pearl-oyster</name>
    <name type="synonym">Pinctada martensii</name>
    <dbReference type="NCBI Taxonomy" id="66713"/>
    <lineage>
        <taxon>Eukaryota</taxon>
        <taxon>Metazoa</taxon>
        <taxon>Spiralia</taxon>
        <taxon>Lophotrochozoa</taxon>
        <taxon>Mollusca</taxon>
        <taxon>Bivalvia</taxon>
        <taxon>Autobranchia</taxon>
        <taxon>Pteriomorphia</taxon>
        <taxon>Pterioida</taxon>
        <taxon>Pterioidea</taxon>
        <taxon>Pteriidae</taxon>
        <taxon>Pinctada</taxon>
    </lineage>
</organism>
<dbReference type="InterPro" id="IPR014721">
    <property type="entry name" value="Ribsml_uS5_D2-typ_fold_subgr"/>
</dbReference>
<dbReference type="GO" id="GO:0030983">
    <property type="term" value="F:mismatched DNA binding"/>
    <property type="evidence" value="ECO:0007669"/>
    <property type="project" value="InterPro"/>
</dbReference>
<dbReference type="FunFam" id="3.30.230.10:FF:000030">
    <property type="entry name" value="PMS1 homolog 1, mismatch repair system component"/>
    <property type="match status" value="1"/>
</dbReference>
<keyword evidence="3" id="KW-0539">Nucleus</keyword>
<dbReference type="SUPFAM" id="SSF47095">
    <property type="entry name" value="HMG-box"/>
    <property type="match status" value="1"/>
</dbReference>
<dbReference type="InterPro" id="IPR020568">
    <property type="entry name" value="Ribosomal_Su5_D2-typ_SF"/>
</dbReference>
<dbReference type="GO" id="GO:0016887">
    <property type="term" value="F:ATP hydrolysis activity"/>
    <property type="evidence" value="ECO:0007669"/>
    <property type="project" value="InterPro"/>
</dbReference>
<dbReference type="InterPro" id="IPR036890">
    <property type="entry name" value="HATPase_C_sf"/>
</dbReference>
<comment type="caution">
    <text evidence="6">The sequence shown here is derived from an EMBL/GenBank/DDBJ whole genome shotgun (WGS) entry which is preliminary data.</text>
</comment>
<dbReference type="SMART" id="SM01340">
    <property type="entry name" value="DNA_mis_repair"/>
    <property type="match status" value="1"/>
</dbReference>
<dbReference type="InterPro" id="IPR013507">
    <property type="entry name" value="DNA_mismatch_S5_2-like"/>
</dbReference>
<dbReference type="CDD" id="cd16926">
    <property type="entry name" value="HATPase_MutL-MLH-PMS-like"/>
    <property type="match status" value="1"/>
</dbReference>
<evidence type="ECO:0000256" key="2">
    <source>
        <dbReference type="ARBA" id="ARBA00022763"/>
    </source>
</evidence>
<dbReference type="PANTHER" id="PTHR10073:SF54">
    <property type="entry name" value="PMS1 PROTEIN HOMOLOG 1"/>
    <property type="match status" value="1"/>
</dbReference>
<dbReference type="PROSITE" id="PS50118">
    <property type="entry name" value="HMG_BOX_2"/>
    <property type="match status" value="1"/>
</dbReference>
<dbReference type="PANTHER" id="PTHR10073">
    <property type="entry name" value="DNA MISMATCH REPAIR PROTEIN MLH, PMS, MUTL"/>
    <property type="match status" value="1"/>
</dbReference>
<feature type="region of interest" description="Disordered" evidence="4">
    <location>
        <begin position="418"/>
        <end position="476"/>
    </location>
</feature>
<accession>A0AA89C0L2</accession>
<sequence>MSQKNEVNALPSSTIRLLGSSQVITSVFSVVKELTENALDADANSIDVKLEDFGLGKVEVRDNGSGIPSTHVPFIAKRYHTTKITAFSDLEHLTTYGFRGEALGSLCTVSSLSITTKTASDDISLTYSFDTQGQITGTKPSHLLQGTTISAVELFKNLPVRRNYYKTNKRKKEELKKIEDLLMAYGIICPKLRLTLRNNKDIIWQKNPVSEMNEALAMLGRDIISNLEHREFINDESNVHMDFFLPKPYCKENHLSRSSNDRCFTFINKRPVTNKNIEKLMRQYIECEPGRWPVYVVTIDLNPSDVDVNVEPNKTQVFMQPKDFVIETIRGVLEEMYGTVSDRKKKEHHGNAQEDMVVKNGHTFDRNSELSSIMTNNDSCETEVRIVSVNDCSKLESDIPVFKLDSVGNVSKSFSEISHTENYEETGSRKEKEDEVTMQRCDRNDTSKDSCGPLGETITNRDSPKSDRYPSDNTNPVLSQHFSVVSTDISDRTLLDVVADTQQDSDSTEVRDRTFSEVVDGTPQDSDKDCVLTQTVSGCFDIANPDLKHIIDLSDDDEEVDSTKKEVQTDTSGTTNQSVSKESTVGLETSVVDSGDTSVTNRNGNVESSVGLEDSVIDIGDDSVTELFKRWDENDPFNTTEAILSACTSDSTILKDGQWSKGQGLKSSSGDVIQPVSLLCGGKRPLSPSISTSSSSPAKKIKLLSSNSNMTNGESAKRNITAFEIYSKAVTPKVIREFPNKDVEYISQVIQERWISLPAGEKTQYELRAGAAGSHQKERQKKTPAKSLSKLNHKIKEPASVTIKEQLLKASKSNSKMVTEKKVDFHMKELKQIFQRKTNGSQTECPRETLLIGPLKSCGVWICHHGNQIQLLNPHRIQETVIFHNLMSNHVLPTQILEKPIPITKSRLGDNLWRSLEKLAREHQTDQAYSVLGDVRLVNNGIQIQFYFGKSISALSTYTSSGELSCKLTGLCPLIPMYGMDDISEILDLISNTGADTVSKARPLKILNYLQGEAVRMARQLTKDQSKEEILMLLESIRDTLPENCDSCFHGKYFFYDLYNLNDIPLTQTQTIS</sequence>
<comment type="similarity">
    <text evidence="1">Belongs to the DNA mismatch repair MutL/HexB family.</text>
</comment>
<dbReference type="SUPFAM" id="SSF55874">
    <property type="entry name" value="ATPase domain of HSP90 chaperone/DNA topoisomerase II/histidine kinase"/>
    <property type="match status" value="1"/>
</dbReference>
<feature type="compositionally biased region" description="Basic and acidic residues" evidence="4">
    <location>
        <begin position="418"/>
        <end position="448"/>
    </location>
</feature>
<dbReference type="GO" id="GO:0006298">
    <property type="term" value="P:mismatch repair"/>
    <property type="evidence" value="ECO:0007669"/>
    <property type="project" value="InterPro"/>
</dbReference>
<dbReference type="InterPro" id="IPR036910">
    <property type="entry name" value="HMG_box_dom_sf"/>
</dbReference>
<dbReference type="Proteomes" id="UP001186944">
    <property type="component" value="Unassembled WGS sequence"/>
</dbReference>
<dbReference type="Pfam" id="PF01119">
    <property type="entry name" value="DNA_mis_repair"/>
    <property type="match status" value="1"/>
</dbReference>
<proteinExistence type="inferred from homology"/>
<dbReference type="InterPro" id="IPR038973">
    <property type="entry name" value="MutL/Mlh/Pms-like"/>
</dbReference>
<keyword evidence="3" id="KW-0238">DNA-binding</keyword>
<dbReference type="CDD" id="cd00782">
    <property type="entry name" value="MutL_Trans"/>
    <property type="match status" value="1"/>
</dbReference>
<dbReference type="AlphaFoldDB" id="A0AA89C0L2"/>
<dbReference type="InterPro" id="IPR002099">
    <property type="entry name" value="MutL/Mlh/PMS"/>
</dbReference>
<feature type="compositionally biased region" description="Polar residues" evidence="4">
    <location>
        <begin position="569"/>
        <end position="588"/>
    </location>
</feature>
<feature type="domain" description="HMG box" evidence="5">
    <location>
        <begin position="716"/>
        <end position="783"/>
    </location>
</feature>
<gene>
    <name evidence="6" type="ORF">FSP39_012027</name>
</gene>
<evidence type="ECO:0000313" key="6">
    <source>
        <dbReference type="EMBL" id="KAK3097677.1"/>
    </source>
</evidence>
<dbReference type="InterPro" id="IPR009071">
    <property type="entry name" value="HMG_box_dom"/>
</dbReference>
<feature type="region of interest" description="Disordered" evidence="4">
    <location>
        <begin position="769"/>
        <end position="788"/>
    </location>
</feature>
<dbReference type="NCBIfam" id="TIGR00585">
    <property type="entry name" value="mutl"/>
    <property type="match status" value="1"/>
</dbReference>
<dbReference type="Pfam" id="PF00505">
    <property type="entry name" value="HMG_box"/>
    <property type="match status" value="1"/>
</dbReference>
<evidence type="ECO:0000256" key="1">
    <source>
        <dbReference type="ARBA" id="ARBA00006082"/>
    </source>
</evidence>
<dbReference type="Gene3D" id="1.10.30.10">
    <property type="entry name" value="High mobility group box domain"/>
    <property type="match status" value="1"/>
</dbReference>
<feature type="region of interest" description="Disordered" evidence="4">
    <location>
        <begin position="554"/>
        <end position="588"/>
    </location>
</feature>
<dbReference type="Gene3D" id="3.30.230.10">
    <property type="match status" value="1"/>
</dbReference>
<evidence type="ECO:0000259" key="5">
    <source>
        <dbReference type="PROSITE" id="PS50118"/>
    </source>
</evidence>
<protein>
    <recommendedName>
        <fullName evidence="5">HMG box domain-containing protein</fullName>
    </recommendedName>
</protein>
<dbReference type="GO" id="GO:0005524">
    <property type="term" value="F:ATP binding"/>
    <property type="evidence" value="ECO:0007669"/>
    <property type="project" value="InterPro"/>
</dbReference>
<evidence type="ECO:0000256" key="3">
    <source>
        <dbReference type="PROSITE-ProRule" id="PRU00267"/>
    </source>
</evidence>
<dbReference type="SUPFAM" id="SSF54211">
    <property type="entry name" value="Ribosomal protein S5 domain 2-like"/>
    <property type="match status" value="1"/>
</dbReference>
<keyword evidence="2" id="KW-0227">DNA damage</keyword>
<dbReference type="EMBL" id="VSWD01000007">
    <property type="protein sequence ID" value="KAK3097677.1"/>
    <property type="molecule type" value="Genomic_DNA"/>
</dbReference>
<dbReference type="Gene3D" id="3.30.565.10">
    <property type="entry name" value="Histidine kinase-like ATPase, C-terminal domain"/>
    <property type="match status" value="1"/>
</dbReference>
<dbReference type="Pfam" id="PF13589">
    <property type="entry name" value="HATPase_c_3"/>
    <property type="match status" value="1"/>
</dbReference>
<evidence type="ECO:0000256" key="4">
    <source>
        <dbReference type="SAM" id="MobiDB-lite"/>
    </source>
</evidence>
<dbReference type="CDD" id="cd00084">
    <property type="entry name" value="HMG-box_SF"/>
    <property type="match status" value="1"/>
</dbReference>
<dbReference type="PROSITE" id="PS00058">
    <property type="entry name" value="DNA_MISMATCH_REPAIR_1"/>
    <property type="match status" value="1"/>
</dbReference>
<dbReference type="GO" id="GO:0140664">
    <property type="term" value="F:ATP-dependent DNA damage sensor activity"/>
    <property type="evidence" value="ECO:0007669"/>
    <property type="project" value="InterPro"/>
</dbReference>
<dbReference type="GO" id="GO:0032389">
    <property type="term" value="C:MutLalpha complex"/>
    <property type="evidence" value="ECO:0007669"/>
    <property type="project" value="TreeGrafter"/>
</dbReference>
<evidence type="ECO:0000313" key="7">
    <source>
        <dbReference type="Proteomes" id="UP001186944"/>
    </source>
</evidence>
<name>A0AA89C0L2_PINIB</name>
<dbReference type="InterPro" id="IPR014762">
    <property type="entry name" value="DNA_mismatch_repair_CS"/>
</dbReference>
<feature type="DNA-binding region" description="HMG box" evidence="3">
    <location>
        <begin position="716"/>
        <end position="783"/>
    </location>
</feature>
<reference evidence="6" key="1">
    <citation type="submission" date="2019-08" db="EMBL/GenBank/DDBJ databases">
        <title>The improved chromosome-level genome for the pearl oyster Pinctada fucata martensii using PacBio sequencing and Hi-C.</title>
        <authorList>
            <person name="Zheng Z."/>
        </authorList>
    </citation>
    <scope>NUCLEOTIDE SEQUENCE</scope>
    <source>
        <strain evidence="6">ZZ-2019</strain>
        <tissue evidence="6">Adductor muscle</tissue>
    </source>
</reference>
<keyword evidence="7" id="KW-1185">Reference proteome</keyword>